<dbReference type="AlphaFoldDB" id="A0A420J560"/>
<proteinExistence type="predicted"/>
<organism evidence="2 3">
    <name type="scientific">Golovinomyces cichoracearum</name>
    <dbReference type="NCBI Taxonomy" id="62708"/>
    <lineage>
        <taxon>Eukaryota</taxon>
        <taxon>Fungi</taxon>
        <taxon>Dikarya</taxon>
        <taxon>Ascomycota</taxon>
        <taxon>Pezizomycotina</taxon>
        <taxon>Leotiomycetes</taxon>
        <taxon>Erysiphales</taxon>
        <taxon>Erysiphaceae</taxon>
        <taxon>Golovinomyces</taxon>
    </lineage>
</organism>
<feature type="region of interest" description="Disordered" evidence="1">
    <location>
        <begin position="70"/>
        <end position="93"/>
    </location>
</feature>
<accession>A0A420J560</accession>
<comment type="caution">
    <text evidence="2">The sequence shown here is derived from an EMBL/GenBank/DDBJ whole genome shotgun (WGS) entry which is preliminary data.</text>
</comment>
<protein>
    <submittedName>
        <fullName evidence="2">Uncharacterized protein</fullName>
    </submittedName>
</protein>
<gene>
    <name evidence="2" type="ORF">GcM3_030033</name>
</gene>
<keyword evidence="3" id="KW-1185">Reference proteome</keyword>
<evidence type="ECO:0000256" key="1">
    <source>
        <dbReference type="SAM" id="MobiDB-lite"/>
    </source>
</evidence>
<evidence type="ECO:0000313" key="3">
    <source>
        <dbReference type="Proteomes" id="UP000283383"/>
    </source>
</evidence>
<name>A0A420J560_9PEZI</name>
<dbReference type="Proteomes" id="UP000283383">
    <property type="component" value="Unassembled WGS sequence"/>
</dbReference>
<dbReference type="STRING" id="62708.A0A420J560"/>
<evidence type="ECO:0000313" key="2">
    <source>
        <dbReference type="EMBL" id="RKF81922.1"/>
    </source>
</evidence>
<sequence length="158" mass="17272">MEVAADLEGLSDYRPKNAKCTTILLGASKSVTMYEEQRKQYDEDGDVIMGDTNALLSANENLVLNQKDVAAGKGSKPNKDKHKCNSANNSIGKPRAPWLTKKVFSMLIKKGLCFRCKIPGYKAPSCNKFGPPIRIEADLGSLNCEYDDPDEGSGKDKP</sequence>
<dbReference type="EMBL" id="MCBQ01003010">
    <property type="protein sequence ID" value="RKF81922.1"/>
    <property type="molecule type" value="Genomic_DNA"/>
</dbReference>
<reference evidence="2 3" key="1">
    <citation type="journal article" date="2018" name="BMC Genomics">
        <title>Comparative genome analyses reveal sequence features reflecting distinct modes of host-adaptation between dicot and monocot powdery mildew.</title>
        <authorList>
            <person name="Wu Y."/>
            <person name="Ma X."/>
            <person name="Pan Z."/>
            <person name="Kale S.D."/>
            <person name="Song Y."/>
            <person name="King H."/>
            <person name="Zhang Q."/>
            <person name="Presley C."/>
            <person name="Deng X."/>
            <person name="Wei C.I."/>
            <person name="Xiao S."/>
        </authorList>
    </citation>
    <scope>NUCLEOTIDE SEQUENCE [LARGE SCALE GENOMIC DNA]</scope>
    <source>
        <strain evidence="2">UMSG3</strain>
    </source>
</reference>